<comment type="caution">
    <text evidence="1">The sequence shown here is derived from an EMBL/GenBank/DDBJ whole genome shotgun (WGS) entry which is preliminary data.</text>
</comment>
<organism evidence="1 2">
    <name type="scientific">Chryseobacterium arthrosphaerae</name>
    <dbReference type="NCBI Taxonomy" id="651561"/>
    <lineage>
        <taxon>Bacteria</taxon>
        <taxon>Pseudomonadati</taxon>
        <taxon>Bacteroidota</taxon>
        <taxon>Flavobacteriia</taxon>
        <taxon>Flavobacteriales</taxon>
        <taxon>Weeksellaceae</taxon>
        <taxon>Chryseobacterium group</taxon>
        <taxon>Chryseobacterium</taxon>
    </lineage>
</organism>
<reference evidence="2" key="1">
    <citation type="submission" date="2016-07" db="EMBL/GenBank/DDBJ databases">
        <authorList>
            <person name="Florea S."/>
            <person name="Webb J.S."/>
            <person name="Jaromczyk J."/>
            <person name="Schardl C.L."/>
        </authorList>
    </citation>
    <scope>NUCLEOTIDE SEQUENCE [LARGE SCALE GENOMIC DNA]</scope>
    <source>
        <strain evidence="2">CC-VM-7</strain>
    </source>
</reference>
<gene>
    <name evidence="1" type="ORF">BBI00_00045</name>
</gene>
<accession>A0A1B8ZMJ3</accession>
<proteinExistence type="predicted"/>
<evidence type="ECO:0000313" key="1">
    <source>
        <dbReference type="EMBL" id="OCA72836.1"/>
    </source>
</evidence>
<dbReference type="OrthoDB" id="4535590at2"/>
<dbReference type="Proteomes" id="UP000093432">
    <property type="component" value="Unassembled WGS sequence"/>
</dbReference>
<protein>
    <submittedName>
        <fullName evidence="1">Uncharacterized protein</fullName>
    </submittedName>
</protein>
<evidence type="ECO:0000313" key="2">
    <source>
        <dbReference type="Proteomes" id="UP000093432"/>
    </source>
</evidence>
<dbReference type="STRING" id="651561.BBI00_00045"/>
<dbReference type="RefSeq" id="WP_065396851.1">
    <property type="nucleotide sequence ID" value="NZ_MAYG01000001.1"/>
</dbReference>
<dbReference type="AlphaFoldDB" id="A0A1B8ZMJ3"/>
<dbReference type="EMBL" id="MAYG01000001">
    <property type="protein sequence ID" value="OCA72836.1"/>
    <property type="molecule type" value="Genomic_DNA"/>
</dbReference>
<name>A0A1B8ZMJ3_9FLAO</name>
<sequence length="237" mass="28350">MNTLERSIEQLYEIFSGYPLVPRMNGCPCCVSGTDKEKLHIRPLRDLEENDLLRYVFKALTTWGSIEDFKHFLPRLFEILAKGGFIAYLDTILGKLEYGKFVMWPENEKAAVKTFLWQWWQNRLATQSYFDHEAFCGIYKITGALDRILECWETDFQTNGFRVFVDYINHYYLDMIYDGKNFRDFKRDDIKRINSWIAKNKDNLEKGFFYFENRETEFAEIISNALFTVEKNYKNLK</sequence>